<evidence type="ECO:0007829" key="6">
    <source>
        <dbReference type="PeptideAtlas" id="A0A1B0GUQ8"/>
    </source>
</evidence>
<reference evidence="4" key="5">
    <citation type="submission" date="2025-09" db="UniProtKB">
        <authorList>
            <consortium name="Ensembl"/>
        </authorList>
    </citation>
    <scope>IDENTIFICATION</scope>
</reference>
<dbReference type="AlphaFoldDB" id="A0A1B0GUQ8"/>
<dbReference type="Ensembl" id="ENST00000636238.1">
    <property type="protein sequence ID" value="ENSP00000490205.1"/>
    <property type="gene ID" value="ENSG00000179583.22"/>
</dbReference>
<evidence type="ECO:0000313" key="4">
    <source>
        <dbReference type="Ensembl" id="ENSP00000490205.1"/>
    </source>
</evidence>
<reference evidence="4 5" key="1">
    <citation type="journal article" date="2001" name="Nature">
        <title>Initial sequencing and analysis of the human genome.</title>
        <authorList>
            <consortium name="International Human Genome Sequencing Consortium"/>
            <person name="Lander E.S."/>
            <person name="Linton L.M."/>
            <person name="Birren B."/>
            <person name="Nusbaum C."/>
            <person name="Zody M.C."/>
            <person name="Baldwin J."/>
            <person name="Devon K."/>
            <person name="Dewar K."/>
            <person name="Doyle M."/>
            <person name="FitzHugh W."/>
            <person name="Funke R."/>
            <person name="Gage D."/>
            <person name="Harris K."/>
            <person name="Heaford A."/>
            <person name="Howland J."/>
            <person name="Kann L."/>
            <person name="Lehoczky J."/>
            <person name="LeVine R."/>
            <person name="McEwan P."/>
            <person name="McKernan K."/>
            <person name="Meldrim J."/>
            <person name="Mesirov J.P."/>
            <person name="Miranda C."/>
            <person name="Morris W."/>
            <person name="Naylor J."/>
            <person name="Raymond C."/>
            <person name="Rosetti M."/>
            <person name="Santos R."/>
            <person name="Sheridan A."/>
            <person name="Sougnez C."/>
            <person name="Stange-Thomann N."/>
            <person name="Stojanovic N."/>
            <person name="Subramanian A."/>
            <person name="Wyman D."/>
            <person name="Rogers J."/>
            <person name="Sulston J."/>
            <person name="Ainscough R."/>
            <person name="Beck S."/>
            <person name="Bentley D."/>
            <person name="Burton J."/>
            <person name="Clee C."/>
            <person name="Carter N."/>
            <person name="Coulson A."/>
            <person name="Deadman R."/>
            <person name="Deloukas P."/>
            <person name="Dunham A."/>
            <person name="Dunham I."/>
            <person name="Durbin R."/>
            <person name="French L."/>
            <person name="Grafham D."/>
            <person name="Gregory S."/>
            <person name="Hubbard T."/>
            <person name="Humphray S."/>
            <person name="Hunt A."/>
            <person name="Jones M."/>
            <person name="Lloyd C."/>
            <person name="McMurray A."/>
            <person name="Matthews L."/>
            <person name="Mercer S."/>
            <person name="Milne S."/>
            <person name="Mullikin J.C."/>
            <person name="Mungall A."/>
            <person name="Plumb R."/>
            <person name="Ross M."/>
            <person name="Shownkeen R."/>
            <person name="Sims S."/>
            <person name="Waterston R.H."/>
            <person name="Wilson R.K."/>
            <person name="Hillier L.W."/>
            <person name="McPherson J.D."/>
            <person name="Marra M.A."/>
            <person name="Mardis E.R."/>
            <person name="Fulton L.A."/>
            <person name="Chinwalla A.T."/>
            <person name="Pepin K.H."/>
            <person name="Gish W.R."/>
            <person name="Chissoe S.L."/>
            <person name="Wendl M.C."/>
            <person name="Delehaunty K.D."/>
            <person name="Miner T.L."/>
            <person name="Delehaunty A."/>
            <person name="Kramer J.B."/>
            <person name="Cook L.L."/>
            <person name="Fulton R.S."/>
            <person name="Johnson D.L."/>
            <person name="Minx P.J."/>
            <person name="Clifton S.W."/>
            <person name="Hawkins T."/>
            <person name="Branscomb E."/>
            <person name="Predki P."/>
            <person name="Richardson P."/>
            <person name="Wenning S."/>
            <person name="Slezak T."/>
            <person name="Doggett N."/>
            <person name="Cheng J.F."/>
            <person name="Olsen A."/>
            <person name="Lucas S."/>
            <person name="Elkin C."/>
            <person name="Uberbacher E."/>
            <person name="Frazier M."/>
            <person name="Gibbs R.A."/>
            <person name="Muzny D.M."/>
            <person name="Scherer S.E."/>
            <person name="Bouck J.B."/>
            <person name="Sodergren E.J."/>
            <person name="Worley K.C."/>
            <person name="Rives C.M."/>
            <person name="Gorrell J.H."/>
            <person name="Metzker M.L."/>
            <person name="Naylor S.L."/>
            <person name="Kucherlapati R.S."/>
            <person name="Nelson D.L."/>
            <person name="Weinstock G.M."/>
            <person name="Sakaki Y."/>
            <person name="Fujiyama A."/>
            <person name="Hattori M."/>
            <person name="Yada T."/>
            <person name="Toyoda A."/>
            <person name="Itoh T."/>
            <person name="Kawagoe C."/>
            <person name="Watanabe H."/>
            <person name="Totoki Y."/>
            <person name="Taylor T."/>
            <person name="Weissenbach J."/>
            <person name="Heilig R."/>
            <person name="Saurin W."/>
            <person name="Artiguenave F."/>
            <person name="Brottier P."/>
            <person name="Bruls T."/>
            <person name="Pelletier E."/>
            <person name="Robert C."/>
            <person name="Wincker P."/>
            <person name="Smith D.R."/>
            <person name="Doucette-Stamm L."/>
            <person name="Rubenfield M."/>
            <person name="Weinstock K."/>
            <person name="Lee H.M."/>
            <person name="Dubois J."/>
            <person name="Rosenthal A."/>
            <person name="Platzer M."/>
            <person name="Nyakatura G."/>
            <person name="Taudien S."/>
            <person name="Rump A."/>
            <person name="Yang H."/>
            <person name="Yu J."/>
            <person name="Wang J."/>
            <person name="Huang G."/>
            <person name="Gu J."/>
            <person name="Hood L."/>
            <person name="Rowen L."/>
            <person name="Madan A."/>
            <person name="Qin S."/>
            <person name="Davis R.W."/>
            <person name="Federspiel N.A."/>
            <person name="Abola A.P."/>
            <person name="Proctor M.J."/>
            <person name="Myers R.M."/>
            <person name="Schmutz J."/>
            <person name="Dickson M."/>
            <person name="Grimwood J."/>
            <person name="Cox D.R."/>
            <person name="Olson M.V."/>
            <person name="Kaul R."/>
            <person name="Raymond C."/>
            <person name="Shimizu N."/>
            <person name="Kawasaki K."/>
            <person name="Minoshima S."/>
            <person name="Evans G.A."/>
            <person name="Athanasiou M."/>
            <person name="Schultz R."/>
            <person name="Roe B.A."/>
            <person name="Chen F."/>
            <person name="Pan H."/>
            <person name="Ramser J."/>
            <person name="Lehrach H."/>
            <person name="Reinhardt R."/>
            <person name="McCombie W.R."/>
            <person name="de la Bastide M."/>
            <person name="Dedhia N."/>
            <person name="Blocker H."/>
            <person name="Hornischer K."/>
            <person name="Nordsiek G."/>
            <person name="Agarwala R."/>
            <person name="Aravind L."/>
            <person name="Bailey J.A."/>
            <person name="Bateman A."/>
            <person name="Batzoglou S."/>
            <person name="Birney E."/>
            <person name="Bork P."/>
            <person name="Brown D.G."/>
            <person name="Burge C.B."/>
            <person name="Cerutti L."/>
            <person name="Chen H.C."/>
            <person name="Church D."/>
            <person name="Clamp M."/>
            <person name="Copley R.R."/>
            <person name="Doerks T."/>
            <person name="Eddy S.R."/>
            <person name="Eichler E.E."/>
            <person name="Furey T.S."/>
            <person name="Galagan J."/>
            <person name="Gilbert J.G."/>
            <person name="Harmon C."/>
            <person name="Hayashizaki Y."/>
            <person name="Haussler D."/>
            <person name="Hermjakob H."/>
            <person name="Hokamp K."/>
            <person name="Jang W."/>
            <person name="Johnson L.S."/>
            <person name="Jones T.A."/>
            <person name="Kasif S."/>
            <person name="Kaspryzk A."/>
            <person name="Kennedy S."/>
            <person name="Kent W.J."/>
            <person name="Kitts P."/>
            <person name="Koonin E.V."/>
            <person name="Korf I."/>
            <person name="Kulp D."/>
            <person name="Lancet D."/>
            <person name="Lowe T.M."/>
            <person name="McLysaght A."/>
            <person name="Mikkelsen T."/>
            <person name="Moran J.V."/>
            <person name="Mulder N."/>
            <person name="Pollara V.J."/>
            <person name="Ponting C.P."/>
            <person name="Schuler G."/>
            <person name="Schultz J."/>
            <person name="Slater G."/>
            <person name="Smit A.F."/>
            <person name="Stupka E."/>
            <person name="Szustakowski J."/>
            <person name="Thierry-Mieg D."/>
            <person name="Thierry-Mieg J."/>
            <person name="Wagner L."/>
            <person name="Wallis J."/>
            <person name="Wheeler R."/>
            <person name="Williams A."/>
            <person name="Wolf Y.I."/>
            <person name="Wolfe K.H."/>
            <person name="Yang S.P."/>
            <person name="Yeh R.F."/>
            <person name="Collins F."/>
            <person name="Guyer M.S."/>
            <person name="Peterson J."/>
            <person name="Felsenfeld A."/>
            <person name="Wetterstrand K.A."/>
            <person name="Patrinos A."/>
            <person name="Morgan M.J."/>
            <person name="de Jong P."/>
            <person name="Catanese J.J."/>
            <person name="Osoegawa K."/>
            <person name="Shizuya H."/>
            <person name="Choi S."/>
            <person name="Chen Y.J."/>
        </authorList>
    </citation>
    <scope>NUCLEOTIDE SEQUENCE [LARGE SCALE GENOMIC DNA]</scope>
</reference>
<dbReference type="Bgee" id="ENSG00000179583">
    <property type="expression patterns" value="Expressed in monocyte and 129 other cell types or tissues"/>
</dbReference>
<dbReference type="ExpressionAtlas" id="A0A1B0GUQ8">
    <property type="expression patterns" value="baseline and differential"/>
</dbReference>
<dbReference type="OrthoDB" id="120976at2759"/>
<reference evidence="4" key="4">
    <citation type="submission" date="2025-08" db="UniProtKB">
        <authorList>
            <consortium name="Ensembl"/>
        </authorList>
    </citation>
    <scope>IDENTIFICATION</scope>
</reference>
<gene>
    <name evidence="4" type="primary">CIITA</name>
</gene>
<dbReference type="InterPro" id="IPR008095">
    <property type="entry name" value="MHC_II_transact"/>
</dbReference>
<feature type="non-terminal residue" evidence="4">
    <location>
        <position position="139"/>
    </location>
</feature>
<keyword evidence="5" id="KW-1185">Reference proteome</keyword>
<dbReference type="GO" id="GO:0006355">
    <property type="term" value="P:regulation of DNA-templated transcription"/>
    <property type="evidence" value="ECO:0007669"/>
    <property type="project" value="InterPro"/>
</dbReference>
<dbReference type="EMBL" id="AC133065">
    <property type="status" value="NOT_ANNOTATED_CDS"/>
    <property type="molecule type" value="Genomic_DNA"/>
</dbReference>
<dbReference type="HGNC" id="HGNC:7067">
    <property type="gene designation" value="CIITA"/>
</dbReference>
<dbReference type="Antibodypedia" id="4234">
    <property type="antibodies" value="184 antibodies from 36 providers"/>
</dbReference>
<dbReference type="PANTHER" id="PTHR47189:SF1">
    <property type="entry name" value="MHC CLASS II TRANSACTIVATOR"/>
    <property type="match status" value="1"/>
</dbReference>
<dbReference type="PRINTS" id="PR01719">
    <property type="entry name" value="MHCIIACTVATR"/>
</dbReference>
<dbReference type="ChiTaRS" id="CIITA">
    <property type="organism name" value="human"/>
</dbReference>
<organism evidence="4 5">
    <name type="scientific">Homo sapiens</name>
    <name type="common">Human</name>
    <dbReference type="NCBI Taxonomy" id="9606"/>
    <lineage>
        <taxon>Eukaryota</taxon>
        <taxon>Metazoa</taxon>
        <taxon>Chordata</taxon>
        <taxon>Craniata</taxon>
        <taxon>Vertebrata</taxon>
        <taxon>Euteleostomi</taxon>
        <taxon>Mammalia</taxon>
        <taxon>Eutheria</taxon>
        <taxon>Euarchontoglires</taxon>
        <taxon>Primates</taxon>
        <taxon>Haplorrhini</taxon>
        <taxon>Catarrhini</taxon>
        <taxon>Hominidae</taxon>
        <taxon>Homo</taxon>
    </lineage>
</organism>
<evidence type="ECO:0000256" key="3">
    <source>
        <dbReference type="SAM" id="MobiDB-lite"/>
    </source>
</evidence>
<name>A0A1B0GUQ8_HUMAN</name>
<keyword evidence="2" id="KW-0677">Repeat</keyword>
<dbReference type="SMR" id="A0A1B0GUQ8"/>
<protein>
    <submittedName>
        <fullName evidence="4">Class II major histocompatibility complex transactivator</fullName>
    </submittedName>
</protein>
<evidence type="ECO:0000256" key="2">
    <source>
        <dbReference type="ARBA" id="ARBA00022737"/>
    </source>
</evidence>
<dbReference type="EMBL" id="KF459560">
    <property type="status" value="NOT_ANNOTATED_CDS"/>
    <property type="molecule type" value="Genomic_DNA"/>
</dbReference>
<dbReference type="OpenTargets" id="ENSG00000179583"/>
<feature type="compositionally biased region" description="Basic and acidic residues" evidence="3">
    <location>
        <begin position="130"/>
        <end position="139"/>
    </location>
</feature>
<keyword evidence="6" id="KW-1267">Proteomics identification</keyword>
<evidence type="ECO:0000256" key="1">
    <source>
        <dbReference type="ARBA" id="ARBA00022614"/>
    </source>
</evidence>
<dbReference type="VEuPathDB" id="HostDB:ENSG00000179583"/>
<dbReference type="GeneTree" id="ENSGT00940000161578"/>
<dbReference type="PANTHER" id="PTHR47189">
    <property type="entry name" value="MHC CLASS II TRANSACTIVATOR"/>
    <property type="match status" value="1"/>
</dbReference>
<reference evidence="4 5" key="2">
    <citation type="journal article" date="2004" name="Nature">
        <title>Finishing the euchromatic sequence of the human genome.</title>
        <authorList>
            <consortium name="International Human Genome Sequencing Consortium"/>
        </authorList>
    </citation>
    <scope>NUCLEOTIDE SEQUENCE [LARGE SCALE GENOMIC DNA]</scope>
</reference>
<dbReference type="GO" id="GO:0005524">
    <property type="term" value="F:ATP binding"/>
    <property type="evidence" value="ECO:0007669"/>
    <property type="project" value="InterPro"/>
</dbReference>
<feature type="region of interest" description="Disordered" evidence="3">
    <location>
        <begin position="112"/>
        <end position="139"/>
    </location>
</feature>
<sequence>MELGPLEGGYLELLNSDADPLCLYHFYDQMDLAGEEEIELYSEPDTDTINCDQFSRLLCDMEGDEETREAYANIAELDQYVFQDSQLEGLSKDIFIEHIGPDEVIGESMEMPAEVGQKSQKRPFPEELPADLKHWKPGV</sequence>
<reference evidence="4 5" key="3">
    <citation type="journal article" date="2004" name="Nature">
        <title>The sequence and analysis of duplication-rich human chromosome 16.</title>
        <authorList>
            <person name="Martin J."/>
            <person name="Han C."/>
            <person name="Gordon L.A."/>
            <person name="Terry A."/>
            <person name="Prabhakar S."/>
            <person name="She X."/>
            <person name="Xie G."/>
            <person name="Hellsten U."/>
            <person name="Chan Y.M."/>
            <person name="Altherr M."/>
            <person name="Couronne O."/>
            <person name="Aerts A."/>
            <person name="Bajorek E."/>
            <person name="Black S."/>
            <person name="Blumer H."/>
            <person name="Branscomb E."/>
            <person name="Brown N.C."/>
            <person name="Bruno W.J."/>
            <person name="Buckingham J.M."/>
            <person name="Callen D.F."/>
            <person name="Campbell C.S."/>
            <person name="Campbell M.L."/>
            <person name="Campbell E.W."/>
            <person name="Caoile C."/>
            <person name="Challacombe J.F."/>
            <person name="Chasteen L.A."/>
            <person name="Chertkov O."/>
            <person name="Chi H.C."/>
            <person name="Christensen M."/>
            <person name="Clark L.M."/>
            <person name="Cohn J.D."/>
            <person name="Denys M."/>
            <person name="Detter J.C."/>
            <person name="Dickson M."/>
            <person name="Dimitrijevic-Bussod M."/>
            <person name="Escobar J."/>
            <person name="Fawcett J.J."/>
            <person name="Flowers D."/>
            <person name="Fotopulos D."/>
            <person name="Glavina T."/>
            <person name="Gomez M."/>
            <person name="Gonzales E."/>
            <person name="Goodstein D."/>
            <person name="Goodwin L.A."/>
            <person name="Grady D.L."/>
            <person name="Grigoriev I."/>
            <person name="Groza M."/>
            <person name="Hammon N."/>
            <person name="Hawkins T."/>
            <person name="Haydu L."/>
            <person name="Hildebrand C.E."/>
            <person name="Huang W."/>
            <person name="Israni S."/>
            <person name="Jett J."/>
            <person name="Jewett P.B."/>
            <person name="Kadner K."/>
            <person name="Kimball H."/>
            <person name="Kobayashi A."/>
            <person name="Krawczyk M.C."/>
            <person name="Leyba T."/>
            <person name="Longmire J.L."/>
            <person name="Lopez F."/>
            <person name="Lou Y."/>
            <person name="Lowry S."/>
            <person name="Ludeman T."/>
            <person name="Manohar C.F."/>
            <person name="Mark G.A."/>
            <person name="McMurray K.L."/>
            <person name="Meincke L.J."/>
            <person name="Morgan J."/>
            <person name="Moyzis R.K."/>
            <person name="Mundt M.O."/>
            <person name="Munk A.C."/>
            <person name="Nandkeshwar R.D."/>
            <person name="Pitluck S."/>
            <person name="Pollard M."/>
            <person name="Predki P."/>
            <person name="Parson-Quintana B."/>
            <person name="Ramirez L."/>
            <person name="Rash S."/>
            <person name="Retterer J."/>
            <person name="Ricke D.O."/>
            <person name="Robinson D.L."/>
            <person name="Rodriguez A."/>
            <person name="Salamov A."/>
            <person name="Saunders E.H."/>
            <person name="Scott D."/>
            <person name="Shough T."/>
            <person name="Stallings R.L."/>
            <person name="Stalvey M."/>
            <person name="Sutherland R.D."/>
            <person name="Tapia R."/>
            <person name="Tesmer J.G."/>
            <person name="Thayer N."/>
            <person name="Thompson L.S."/>
            <person name="Tice H."/>
            <person name="Torney D.C."/>
            <person name="Tran-Gyamfi M."/>
            <person name="Tsai M."/>
            <person name="Ulanovsky L.E."/>
            <person name="Ustaszewska A."/>
            <person name="Vo N."/>
            <person name="White P.S."/>
            <person name="Williams A.L."/>
            <person name="Wills P.L."/>
            <person name="Wu J.R."/>
            <person name="Wu K."/>
            <person name="Yang J."/>
            <person name="Dejong P."/>
            <person name="Bruce D."/>
            <person name="Doggett N.A."/>
            <person name="Deaven L."/>
            <person name="Schmutz J."/>
            <person name="Grimwood J."/>
            <person name="Richardson P."/>
            <person name="Rokhsar D.S."/>
            <person name="Eichler E.E."/>
            <person name="Gilna P."/>
            <person name="Lucas S.M."/>
            <person name="Myers R.M."/>
            <person name="Rubin E.M."/>
            <person name="Pennacchio L.A."/>
        </authorList>
    </citation>
    <scope>NUCLEOTIDE SEQUENCE [LARGE SCALE GENOMIC DNA]</scope>
</reference>
<proteinExistence type="evidence at protein level"/>
<accession>A0A1B0GUQ8</accession>
<dbReference type="Ensembl" id="ENST00000636238.1">
    <property type="protein sequence ID" value="ENSP00000490205.1"/>
    <property type="gene ID" value="ENSG00000179583.21"/>
</dbReference>
<keyword evidence="1" id="KW-0433">Leucine-rich repeat</keyword>
<dbReference type="Proteomes" id="UP000005640">
    <property type="component" value="Chromosome 16"/>
</dbReference>
<evidence type="ECO:0000313" key="5">
    <source>
        <dbReference type="Proteomes" id="UP000005640"/>
    </source>
</evidence>